<gene>
    <name evidence="1" type="ORF">Poly24_23840</name>
</gene>
<name>A0A518JT01_9BACT</name>
<protein>
    <submittedName>
        <fullName evidence="1">Uncharacterized protein</fullName>
    </submittedName>
</protein>
<reference evidence="1 2" key="1">
    <citation type="submission" date="2019-02" db="EMBL/GenBank/DDBJ databases">
        <title>Deep-cultivation of Planctomycetes and their phenomic and genomic characterization uncovers novel biology.</title>
        <authorList>
            <person name="Wiegand S."/>
            <person name="Jogler M."/>
            <person name="Boedeker C."/>
            <person name="Pinto D."/>
            <person name="Vollmers J."/>
            <person name="Rivas-Marin E."/>
            <person name="Kohn T."/>
            <person name="Peeters S.H."/>
            <person name="Heuer A."/>
            <person name="Rast P."/>
            <person name="Oberbeckmann S."/>
            <person name="Bunk B."/>
            <person name="Jeske O."/>
            <person name="Meyerdierks A."/>
            <person name="Storesund J.E."/>
            <person name="Kallscheuer N."/>
            <person name="Luecker S."/>
            <person name="Lage O.M."/>
            <person name="Pohl T."/>
            <person name="Merkel B.J."/>
            <person name="Hornburger P."/>
            <person name="Mueller R.-W."/>
            <person name="Bruemmer F."/>
            <person name="Labrenz M."/>
            <person name="Spormann A.M."/>
            <person name="Op den Camp H."/>
            <person name="Overmann J."/>
            <person name="Amann R."/>
            <person name="Jetten M.S.M."/>
            <person name="Mascher T."/>
            <person name="Medema M.H."/>
            <person name="Devos D.P."/>
            <person name="Kaster A.-K."/>
            <person name="Ovreas L."/>
            <person name="Rohde M."/>
            <person name="Galperin M.Y."/>
            <person name="Jogler C."/>
        </authorList>
    </citation>
    <scope>NUCLEOTIDE SEQUENCE [LARGE SCALE GENOMIC DNA]</scope>
    <source>
        <strain evidence="1 2">Poly24</strain>
    </source>
</reference>
<dbReference type="EMBL" id="CP036348">
    <property type="protein sequence ID" value="QDV68672.1"/>
    <property type="molecule type" value="Genomic_DNA"/>
</dbReference>
<evidence type="ECO:0000313" key="1">
    <source>
        <dbReference type="EMBL" id="QDV68672.1"/>
    </source>
</evidence>
<dbReference type="Proteomes" id="UP000315082">
    <property type="component" value="Chromosome"/>
</dbReference>
<accession>A0A518JT01</accession>
<dbReference type="AlphaFoldDB" id="A0A518JT01"/>
<keyword evidence="2" id="KW-1185">Reference proteome</keyword>
<organism evidence="1 2">
    <name type="scientific">Rosistilla carotiformis</name>
    <dbReference type="NCBI Taxonomy" id="2528017"/>
    <lineage>
        <taxon>Bacteria</taxon>
        <taxon>Pseudomonadati</taxon>
        <taxon>Planctomycetota</taxon>
        <taxon>Planctomycetia</taxon>
        <taxon>Pirellulales</taxon>
        <taxon>Pirellulaceae</taxon>
        <taxon>Rosistilla</taxon>
    </lineage>
</organism>
<sequence>MSQLRRSDAGTLVKAAADSVDPMKIGSVRKKIQRLCRSLMVLWWAASEELQNAGAAVRRAIVGWNQRISVAEVHPLFTEDNGELATPPLGWALRVPVKCHVRFRELLPRMQGS</sequence>
<dbReference type="KEGG" id="rcf:Poly24_23840"/>
<proteinExistence type="predicted"/>
<evidence type="ECO:0000313" key="2">
    <source>
        <dbReference type="Proteomes" id="UP000315082"/>
    </source>
</evidence>